<keyword evidence="5" id="KW-0808">Transferase</keyword>
<dbReference type="Gene3D" id="3.20.20.80">
    <property type="entry name" value="Glycosidases"/>
    <property type="match status" value="1"/>
</dbReference>
<sequence>MKILEIDPWVKPYANDVELRMNRYQKLKEVLLKEKGKLYDFANGHHYFGFHRQKDGWIYREWAPAADALYLMGDFNHWDRYRHPLRKKENGIWEIYLSGNHVLHHSSRVKVHVVKEGQGKDRIPLYIRRVVQDKETHDFSGQIWNPEKPFQWTDKDFKVDLGQPPFIYEVHIGMAQEKEGIGTYREFEELVLPRIKEQGYNTIQMMAIMQHPYYASFGYHVSNYFAASSWFGNPEELKSLINKAHEMGITVLMDIVQSHAVKNVAEGINGFDGTVQQFFHDGSRGTHSAWDSKLFNYGKHEVIHFLLSSLKYWMEEFHFDGFRFDGVTSMIYHDHGLGTAFDHYEKYFSLNTDVEALNYLQLANELIKEVRPDAVSIAEDMSGMPGMCLPIHYGGIGFDYRLSMGMPDFWIKTLEKNDEDWDMNAMYHELSTSRPNEKRVGYVESHDQALVGDKTFIFRLADKEMYDSMGKGSQSIVIDRAIALHKMARLITISLGSEGYLTFMGNEFGHPEWIDFPREGNQWSFKYCRRQWSLAESPFLRYKDLNAFDKAMVSLMKEQDLMGETDLKCLTIDNEKKIIGYQKKGYLFLYNFHPEKSFEGLEIPTYQDRKYQVVLSTDEKRFDGDGHIDHQLVYKTVDLKNHPKDRGILVYLPSRTAMVLKAF</sequence>
<dbReference type="SMART" id="SM00642">
    <property type="entry name" value="Aamy"/>
    <property type="match status" value="1"/>
</dbReference>
<dbReference type="RefSeq" id="WP_242870020.1">
    <property type="nucleotide sequence ID" value="NZ_FNPV01000002.1"/>
</dbReference>
<name>A0A1H3KBH0_9FIRM</name>
<dbReference type="PANTHER" id="PTHR43651:SF3">
    <property type="entry name" value="1,4-ALPHA-GLUCAN-BRANCHING ENZYME"/>
    <property type="match status" value="1"/>
</dbReference>
<dbReference type="SUPFAM" id="SSF81296">
    <property type="entry name" value="E set domains"/>
    <property type="match status" value="1"/>
</dbReference>
<dbReference type="InterPro" id="IPR014756">
    <property type="entry name" value="Ig_E-set"/>
</dbReference>
<organism evidence="8 9">
    <name type="scientific">Tindallia californiensis</name>
    <dbReference type="NCBI Taxonomy" id="159292"/>
    <lineage>
        <taxon>Bacteria</taxon>
        <taxon>Bacillati</taxon>
        <taxon>Bacillota</taxon>
        <taxon>Clostridia</taxon>
        <taxon>Peptostreptococcales</taxon>
        <taxon>Tindalliaceae</taxon>
        <taxon>Tindallia</taxon>
    </lineage>
</organism>
<dbReference type="GO" id="GO:0003844">
    <property type="term" value="F:1,4-alpha-glucan branching enzyme activity"/>
    <property type="evidence" value="ECO:0007669"/>
    <property type="project" value="UniProtKB-EC"/>
</dbReference>
<dbReference type="Pfam" id="PF02806">
    <property type="entry name" value="Alpha-amylase_C"/>
    <property type="match status" value="1"/>
</dbReference>
<evidence type="ECO:0000313" key="9">
    <source>
        <dbReference type="Proteomes" id="UP000199230"/>
    </source>
</evidence>
<dbReference type="GO" id="GO:0043169">
    <property type="term" value="F:cation binding"/>
    <property type="evidence" value="ECO:0007669"/>
    <property type="project" value="InterPro"/>
</dbReference>
<evidence type="ECO:0000256" key="5">
    <source>
        <dbReference type="ARBA" id="ARBA00022679"/>
    </source>
</evidence>
<dbReference type="CDD" id="cd02854">
    <property type="entry name" value="E_set_GBE_euk_N"/>
    <property type="match status" value="1"/>
</dbReference>
<dbReference type="SUPFAM" id="SSF51011">
    <property type="entry name" value="Glycosyl hydrolase domain"/>
    <property type="match status" value="1"/>
</dbReference>
<dbReference type="Gene3D" id="2.60.40.10">
    <property type="entry name" value="Immunoglobulins"/>
    <property type="match status" value="1"/>
</dbReference>
<dbReference type="InterPro" id="IPR013783">
    <property type="entry name" value="Ig-like_fold"/>
</dbReference>
<comment type="catalytic activity">
    <reaction evidence="1">
        <text>Transfers a segment of a (1-&gt;4)-alpha-D-glucan chain to a primary hydroxy group in a similar glucan chain.</text>
        <dbReference type="EC" id="2.4.1.18"/>
    </reaction>
</comment>
<dbReference type="CDD" id="cd11321">
    <property type="entry name" value="AmyAc_bac_euk_BE"/>
    <property type="match status" value="1"/>
</dbReference>
<evidence type="ECO:0000313" key="8">
    <source>
        <dbReference type="EMBL" id="SDY49249.1"/>
    </source>
</evidence>
<dbReference type="InterPro" id="IPR004193">
    <property type="entry name" value="Glyco_hydro_13_N"/>
</dbReference>
<dbReference type="PANTHER" id="PTHR43651">
    <property type="entry name" value="1,4-ALPHA-GLUCAN-BRANCHING ENZYME"/>
    <property type="match status" value="1"/>
</dbReference>
<dbReference type="GO" id="GO:0004553">
    <property type="term" value="F:hydrolase activity, hydrolyzing O-glycosyl compounds"/>
    <property type="evidence" value="ECO:0007669"/>
    <property type="project" value="InterPro"/>
</dbReference>
<dbReference type="SUPFAM" id="SSF51445">
    <property type="entry name" value="(Trans)glycosidases"/>
    <property type="match status" value="1"/>
</dbReference>
<accession>A0A1H3KBH0</accession>
<evidence type="ECO:0000256" key="2">
    <source>
        <dbReference type="ARBA" id="ARBA00009000"/>
    </source>
</evidence>
<keyword evidence="4" id="KW-0328">Glycosyltransferase</keyword>
<evidence type="ECO:0000256" key="1">
    <source>
        <dbReference type="ARBA" id="ARBA00000826"/>
    </source>
</evidence>
<dbReference type="Gene3D" id="2.60.40.1180">
    <property type="entry name" value="Golgi alpha-mannosidase II"/>
    <property type="match status" value="1"/>
</dbReference>
<dbReference type="InterPro" id="IPR006048">
    <property type="entry name" value="A-amylase/branching_C"/>
</dbReference>
<evidence type="ECO:0000259" key="7">
    <source>
        <dbReference type="SMART" id="SM00642"/>
    </source>
</evidence>
<feature type="active site" description="Nucleophile" evidence="6">
    <location>
        <position position="325"/>
    </location>
</feature>
<evidence type="ECO:0000256" key="6">
    <source>
        <dbReference type="PIRSR" id="PIRSR000463-1"/>
    </source>
</evidence>
<dbReference type="InterPro" id="IPR017853">
    <property type="entry name" value="GH"/>
</dbReference>
<dbReference type="InterPro" id="IPR013780">
    <property type="entry name" value="Glyco_hydro_b"/>
</dbReference>
<dbReference type="EC" id="2.4.1.18" evidence="3"/>
<dbReference type="FunFam" id="3.20.20.80:FF:000001">
    <property type="entry name" value="1,4-alpha-glucan branching enzyme"/>
    <property type="match status" value="1"/>
</dbReference>
<evidence type="ECO:0000256" key="4">
    <source>
        <dbReference type="ARBA" id="ARBA00022676"/>
    </source>
</evidence>
<gene>
    <name evidence="8" type="ORF">SAMN05192546_102289</name>
</gene>
<protein>
    <recommendedName>
        <fullName evidence="3">1,4-alpha-glucan branching enzyme</fullName>
        <ecNumber evidence="3">2.4.1.18</ecNumber>
    </recommendedName>
</protein>
<dbReference type="GO" id="GO:0005737">
    <property type="term" value="C:cytoplasm"/>
    <property type="evidence" value="ECO:0007669"/>
    <property type="project" value="TreeGrafter"/>
</dbReference>
<dbReference type="Pfam" id="PF00128">
    <property type="entry name" value="Alpha-amylase"/>
    <property type="match status" value="1"/>
</dbReference>
<comment type="similarity">
    <text evidence="2">Belongs to the glycosyl hydrolase 13 family. GlgB subfamily.</text>
</comment>
<dbReference type="STRING" id="159292.SAMN05192546_102289"/>
<proteinExistence type="inferred from homology"/>
<reference evidence="8 9" key="1">
    <citation type="submission" date="2016-10" db="EMBL/GenBank/DDBJ databases">
        <authorList>
            <person name="de Groot N.N."/>
        </authorList>
    </citation>
    <scope>NUCLEOTIDE SEQUENCE [LARGE SCALE GENOMIC DNA]</scope>
    <source>
        <strain evidence="8 9">APO</strain>
    </source>
</reference>
<dbReference type="Proteomes" id="UP000199230">
    <property type="component" value="Unassembled WGS sequence"/>
</dbReference>
<dbReference type="GO" id="GO:0005978">
    <property type="term" value="P:glycogen biosynthetic process"/>
    <property type="evidence" value="ECO:0007669"/>
    <property type="project" value="InterPro"/>
</dbReference>
<dbReference type="EMBL" id="FNPV01000002">
    <property type="protein sequence ID" value="SDY49249.1"/>
    <property type="molecule type" value="Genomic_DNA"/>
</dbReference>
<dbReference type="AlphaFoldDB" id="A0A1H3KBH0"/>
<evidence type="ECO:0000256" key="3">
    <source>
        <dbReference type="ARBA" id="ARBA00012541"/>
    </source>
</evidence>
<dbReference type="InterPro" id="IPR006047">
    <property type="entry name" value="GH13_cat_dom"/>
</dbReference>
<feature type="active site" description="Proton donor" evidence="6">
    <location>
        <position position="379"/>
    </location>
</feature>
<dbReference type="Pfam" id="PF02922">
    <property type="entry name" value="CBM_48"/>
    <property type="match status" value="1"/>
</dbReference>
<dbReference type="InterPro" id="IPR037439">
    <property type="entry name" value="Branching_enzy"/>
</dbReference>
<keyword evidence="9" id="KW-1185">Reference proteome</keyword>
<feature type="domain" description="Glycosyl hydrolase family 13 catalytic" evidence="7">
    <location>
        <begin position="150"/>
        <end position="549"/>
    </location>
</feature>
<dbReference type="PIRSF" id="PIRSF000463">
    <property type="entry name" value="GlgB"/>
    <property type="match status" value="1"/>
</dbReference>